<organism evidence="1 2">
    <name type="scientific">Comamonas avium</name>
    <dbReference type="NCBI Taxonomy" id="2762231"/>
    <lineage>
        <taxon>Bacteria</taxon>
        <taxon>Pseudomonadati</taxon>
        <taxon>Pseudomonadota</taxon>
        <taxon>Betaproteobacteria</taxon>
        <taxon>Burkholderiales</taxon>
        <taxon>Comamonadaceae</taxon>
        <taxon>Comamonas</taxon>
    </lineage>
</organism>
<name>A0ABR8SAG7_9BURK</name>
<protein>
    <submittedName>
        <fullName evidence="1">DUF937 domain-containing protein</fullName>
    </submittedName>
</protein>
<gene>
    <name evidence="1" type="ORF">H9646_08205</name>
</gene>
<reference evidence="1 2" key="1">
    <citation type="submission" date="2020-08" db="EMBL/GenBank/DDBJ databases">
        <title>A Genomic Blueprint of the Chicken Gut Microbiome.</title>
        <authorList>
            <person name="Gilroy R."/>
            <person name="Ravi A."/>
            <person name="Getino M."/>
            <person name="Pursley I."/>
            <person name="Horton D.L."/>
            <person name="Alikhan N.-F."/>
            <person name="Baker D."/>
            <person name="Gharbi K."/>
            <person name="Hall N."/>
            <person name="Watson M."/>
            <person name="Adriaenssens E.M."/>
            <person name="Foster-Nyarko E."/>
            <person name="Jarju S."/>
            <person name="Secka A."/>
            <person name="Antonio M."/>
            <person name="Oren A."/>
            <person name="Chaudhuri R."/>
            <person name="La Ragione R.M."/>
            <person name="Hildebrand F."/>
            <person name="Pallen M.J."/>
        </authorList>
    </citation>
    <scope>NUCLEOTIDE SEQUENCE [LARGE SCALE GENOMIC DNA]</scope>
    <source>
        <strain evidence="1 2">Sa2CVA6</strain>
    </source>
</reference>
<evidence type="ECO:0000313" key="2">
    <source>
        <dbReference type="Proteomes" id="UP000634919"/>
    </source>
</evidence>
<dbReference type="RefSeq" id="WP_191722878.1">
    <property type="nucleotide sequence ID" value="NZ_JACSQK010000004.1"/>
</dbReference>
<dbReference type="Proteomes" id="UP000634919">
    <property type="component" value="Unassembled WGS sequence"/>
</dbReference>
<sequence length="216" mass="21661">MNQQQSLVSDLMAQLQGAPMQQMAQQLGANSQQMQSAVETALPLLLGALGNNAAKPQGAADLFGALQRDHGSAMPQGLGGLGGLLGSMLGGGQSPASSAGSNPLGDGAAILGHIFGSKRQTAESGLGQATGLGNNAGQLLAMLAPIVMAFLANRVKAGGMDASSLGQTLEQERQQVQQQGGLGGDLLGSLLDQNGDGKLDVGDLFKLGGSFLSGRR</sequence>
<dbReference type="InterPro" id="IPR009282">
    <property type="entry name" value="DUF937"/>
</dbReference>
<accession>A0ABR8SAG7</accession>
<comment type="caution">
    <text evidence="1">The sequence shown here is derived from an EMBL/GenBank/DDBJ whole genome shotgun (WGS) entry which is preliminary data.</text>
</comment>
<dbReference type="Pfam" id="PF06078">
    <property type="entry name" value="DUF937"/>
    <property type="match status" value="1"/>
</dbReference>
<dbReference type="InterPro" id="IPR018247">
    <property type="entry name" value="EF_Hand_1_Ca_BS"/>
</dbReference>
<keyword evidence="2" id="KW-1185">Reference proteome</keyword>
<dbReference type="EMBL" id="JACSQK010000004">
    <property type="protein sequence ID" value="MBD7960466.1"/>
    <property type="molecule type" value="Genomic_DNA"/>
</dbReference>
<evidence type="ECO:0000313" key="1">
    <source>
        <dbReference type="EMBL" id="MBD7960466.1"/>
    </source>
</evidence>
<proteinExistence type="predicted"/>
<dbReference type="PROSITE" id="PS00018">
    <property type="entry name" value="EF_HAND_1"/>
    <property type="match status" value="1"/>
</dbReference>